<dbReference type="PIRSF" id="PIRSF038994">
    <property type="entry name" value="NagA"/>
    <property type="match status" value="1"/>
</dbReference>
<dbReference type="RefSeq" id="WP_234866405.1">
    <property type="nucleotide sequence ID" value="NZ_JAKEVY010000003.1"/>
</dbReference>
<dbReference type="InterPro" id="IPR006680">
    <property type="entry name" value="Amidohydro-rel"/>
</dbReference>
<feature type="domain" description="Amidohydrolase-related" evidence="6">
    <location>
        <begin position="61"/>
        <end position="359"/>
    </location>
</feature>
<dbReference type="PANTHER" id="PTHR11113:SF14">
    <property type="entry name" value="N-ACETYLGLUCOSAMINE-6-PHOSPHATE DEACETYLASE"/>
    <property type="match status" value="1"/>
</dbReference>
<keyword evidence="3 5" id="KW-0378">Hydrolase</keyword>
<evidence type="ECO:0000256" key="3">
    <source>
        <dbReference type="ARBA" id="ARBA00022801"/>
    </source>
</evidence>
<comment type="similarity">
    <text evidence="1 5">Belongs to the metallo-dependent hydrolases superfamily. NagA family.</text>
</comment>
<name>A0ABS9BI98_9BACT</name>
<gene>
    <name evidence="7" type="primary">nagA</name>
    <name evidence="7" type="ORF">L0U88_12520</name>
</gene>
<dbReference type="Pfam" id="PF01979">
    <property type="entry name" value="Amidohydro_1"/>
    <property type="match status" value="1"/>
</dbReference>
<evidence type="ECO:0000259" key="6">
    <source>
        <dbReference type="Pfam" id="PF01979"/>
    </source>
</evidence>
<sequence length="368" mass="40246">MPEIQTYHFANGRIFTGDDWLTEAVITVEQDRIVEISSNLHRQHLTGQQSPDGYRDLQGGMLVPAFIDVQLYGGDGQLFGVHPSVEAIRATVEYSRRGGAHLILPTVATNDNSVALAAIESVREYLNQGGTGVYGLHLEGPFLNPVKRGAHVLEKIQSPTVEKLRALVEPGRGIIKMMTIAPELFQPDQIQYLKDAGIILSAGHSNASFEEANKGFDQGITTCTHLFNAMSPLQHRAPGLVGAILAHPTIASSIVPDGYHVDAVVIKMVKQLMGERLFIITDAVTESNTGNYLHQLRGDHYTLPDGTLSGSALTMLTAVQFCVKKVGISIEEALRMASLYPARVLGIEKEWGKLAVGYRPEWFWIPSL</sequence>
<protein>
    <submittedName>
        <fullName evidence="7">N-acetylglucosamine-6-phosphate deacetylase</fullName>
        <ecNumber evidence="7">3.5.1.25</ecNumber>
    </submittedName>
</protein>
<dbReference type="EC" id="3.5.1.25" evidence="7"/>
<proteinExistence type="inferred from homology"/>
<dbReference type="InterPro" id="IPR032466">
    <property type="entry name" value="Metal_Hydrolase"/>
</dbReference>
<dbReference type="SUPFAM" id="SSF51338">
    <property type="entry name" value="Composite domain of metallo-dependent hydrolases"/>
    <property type="match status" value="1"/>
</dbReference>
<organism evidence="7 8">
    <name type="scientific">Flavihumibacter fluminis</name>
    <dbReference type="NCBI Taxonomy" id="2909236"/>
    <lineage>
        <taxon>Bacteria</taxon>
        <taxon>Pseudomonadati</taxon>
        <taxon>Bacteroidota</taxon>
        <taxon>Chitinophagia</taxon>
        <taxon>Chitinophagales</taxon>
        <taxon>Chitinophagaceae</taxon>
        <taxon>Flavihumibacter</taxon>
    </lineage>
</organism>
<evidence type="ECO:0000313" key="8">
    <source>
        <dbReference type="Proteomes" id="UP001200145"/>
    </source>
</evidence>
<evidence type="ECO:0000256" key="1">
    <source>
        <dbReference type="ARBA" id="ARBA00010716"/>
    </source>
</evidence>
<dbReference type="EMBL" id="JAKEVY010000003">
    <property type="protein sequence ID" value="MCF1715452.1"/>
    <property type="molecule type" value="Genomic_DNA"/>
</dbReference>
<evidence type="ECO:0000256" key="4">
    <source>
        <dbReference type="ARBA" id="ARBA00023277"/>
    </source>
</evidence>
<evidence type="ECO:0000256" key="2">
    <source>
        <dbReference type="ARBA" id="ARBA00022723"/>
    </source>
</evidence>
<dbReference type="InterPro" id="IPR003764">
    <property type="entry name" value="GlcNAc_6-P_deAcase"/>
</dbReference>
<keyword evidence="4 5" id="KW-0119">Carbohydrate metabolism</keyword>
<evidence type="ECO:0000256" key="5">
    <source>
        <dbReference type="PIRNR" id="PIRNR038994"/>
    </source>
</evidence>
<dbReference type="Gene3D" id="3.20.20.140">
    <property type="entry name" value="Metal-dependent hydrolases"/>
    <property type="match status" value="1"/>
</dbReference>
<dbReference type="Proteomes" id="UP001200145">
    <property type="component" value="Unassembled WGS sequence"/>
</dbReference>
<reference evidence="7 8" key="1">
    <citation type="submission" date="2022-01" db="EMBL/GenBank/DDBJ databases">
        <title>Flavihumibacter sp. nov., isolated from sediment of a river.</title>
        <authorList>
            <person name="Liu H."/>
        </authorList>
    </citation>
    <scope>NUCLEOTIDE SEQUENCE [LARGE SCALE GENOMIC DNA]</scope>
    <source>
        <strain evidence="7 8">RY-1</strain>
    </source>
</reference>
<dbReference type="Gene3D" id="2.30.40.10">
    <property type="entry name" value="Urease, subunit C, domain 1"/>
    <property type="match status" value="1"/>
</dbReference>
<accession>A0ABS9BI98</accession>
<dbReference type="PANTHER" id="PTHR11113">
    <property type="entry name" value="N-ACETYLGLUCOSAMINE-6-PHOSPHATE DEACETYLASE"/>
    <property type="match status" value="1"/>
</dbReference>
<dbReference type="InterPro" id="IPR011059">
    <property type="entry name" value="Metal-dep_hydrolase_composite"/>
</dbReference>
<keyword evidence="2" id="KW-0479">Metal-binding</keyword>
<dbReference type="NCBIfam" id="TIGR00221">
    <property type="entry name" value="nagA"/>
    <property type="match status" value="1"/>
</dbReference>
<dbReference type="GO" id="GO:0008448">
    <property type="term" value="F:N-acetylglucosamine-6-phosphate deacetylase activity"/>
    <property type="evidence" value="ECO:0007669"/>
    <property type="project" value="UniProtKB-EC"/>
</dbReference>
<evidence type="ECO:0000313" key="7">
    <source>
        <dbReference type="EMBL" id="MCF1715452.1"/>
    </source>
</evidence>
<dbReference type="SUPFAM" id="SSF51556">
    <property type="entry name" value="Metallo-dependent hydrolases"/>
    <property type="match status" value="1"/>
</dbReference>
<keyword evidence="8" id="KW-1185">Reference proteome</keyword>
<comment type="caution">
    <text evidence="7">The sequence shown here is derived from an EMBL/GenBank/DDBJ whole genome shotgun (WGS) entry which is preliminary data.</text>
</comment>